<gene>
    <name evidence="1" type="primary">ORF29080</name>
</gene>
<evidence type="ECO:0000313" key="1">
    <source>
        <dbReference type="EMBL" id="CEK57013.1"/>
    </source>
</evidence>
<organism evidence="1">
    <name type="scientific">Arion vulgaris</name>
    <dbReference type="NCBI Taxonomy" id="1028688"/>
    <lineage>
        <taxon>Eukaryota</taxon>
        <taxon>Metazoa</taxon>
        <taxon>Spiralia</taxon>
        <taxon>Lophotrochozoa</taxon>
        <taxon>Mollusca</taxon>
        <taxon>Gastropoda</taxon>
        <taxon>Heterobranchia</taxon>
        <taxon>Euthyneura</taxon>
        <taxon>Panpulmonata</taxon>
        <taxon>Eupulmonata</taxon>
        <taxon>Stylommatophora</taxon>
        <taxon>Helicina</taxon>
        <taxon>Arionoidea</taxon>
        <taxon>Arionidae</taxon>
        <taxon>Arion</taxon>
    </lineage>
</organism>
<dbReference type="AlphaFoldDB" id="A0A0B6YLC5"/>
<protein>
    <submittedName>
        <fullName evidence="1">Uncharacterized protein</fullName>
    </submittedName>
</protein>
<feature type="non-terminal residue" evidence="1">
    <location>
        <position position="75"/>
    </location>
</feature>
<sequence length="75" mass="8584">KVICQAVQTCPSSFSLESYMDCHYPKLSYQDGGYKPIVFVFIGGIRPVKNPLFLVSIFQDWHARDDRIMFLIVGP</sequence>
<dbReference type="EMBL" id="HACG01010148">
    <property type="protein sequence ID" value="CEK57013.1"/>
    <property type="molecule type" value="Transcribed_RNA"/>
</dbReference>
<reference evidence="1" key="1">
    <citation type="submission" date="2014-12" db="EMBL/GenBank/DDBJ databases">
        <title>Insight into the proteome of Arion vulgaris.</title>
        <authorList>
            <person name="Aradska J."/>
            <person name="Bulat T."/>
            <person name="Smidak R."/>
            <person name="Sarate P."/>
            <person name="Gangsoo J."/>
            <person name="Sialana F."/>
            <person name="Bilban M."/>
            <person name="Lubec G."/>
        </authorList>
    </citation>
    <scope>NUCLEOTIDE SEQUENCE</scope>
    <source>
        <tissue evidence="1">Skin</tissue>
    </source>
</reference>
<name>A0A0B6YLC5_9EUPU</name>
<feature type="non-terminal residue" evidence="1">
    <location>
        <position position="1"/>
    </location>
</feature>
<accession>A0A0B6YLC5</accession>
<proteinExistence type="predicted"/>